<protein>
    <submittedName>
        <fullName evidence="2">CoA transferase</fullName>
    </submittedName>
</protein>
<reference evidence="2 3" key="1">
    <citation type="submission" date="2019-01" db="EMBL/GenBank/DDBJ databases">
        <authorList>
            <person name="Chen W.-M."/>
        </authorList>
    </citation>
    <scope>NUCLEOTIDE SEQUENCE [LARGE SCALE GENOMIC DNA]</scope>
    <source>
        <strain evidence="2 3">TLA-22</strain>
    </source>
</reference>
<dbReference type="InterPro" id="IPR050483">
    <property type="entry name" value="CoA-transferase_III_domain"/>
</dbReference>
<dbReference type="Pfam" id="PF02515">
    <property type="entry name" value="CoA_transf_3"/>
    <property type="match status" value="1"/>
</dbReference>
<name>A0A437JD51_9SPHN</name>
<dbReference type="Gene3D" id="3.30.1540.10">
    <property type="entry name" value="formyl-coa transferase, domain 3"/>
    <property type="match status" value="1"/>
</dbReference>
<dbReference type="GO" id="GO:0008410">
    <property type="term" value="F:CoA-transferase activity"/>
    <property type="evidence" value="ECO:0007669"/>
    <property type="project" value="TreeGrafter"/>
</dbReference>
<evidence type="ECO:0000256" key="1">
    <source>
        <dbReference type="ARBA" id="ARBA00022679"/>
    </source>
</evidence>
<dbReference type="InterPro" id="IPR003673">
    <property type="entry name" value="CoA-Trfase_fam_III"/>
</dbReference>
<dbReference type="InterPro" id="IPR023606">
    <property type="entry name" value="CoA-Trfase_III_dom_1_sf"/>
</dbReference>
<organism evidence="2 3">
    <name type="scientific">Sphingobium algorifonticola</name>
    <dbReference type="NCBI Taxonomy" id="2008318"/>
    <lineage>
        <taxon>Bacteria</taxon>
        <taxon>Pseudomonadati</taxon>
        <taxon>Pseudomonadota</taxon>
        <taxon>Alphaproteobacteria</taxon>
        <taxon>Sphingomonadales</taxon>
        <taxon>Sphingomonadaceae</taxon>
        <taxon>Sphingobium</taxon>
    </lineage>
</organism>
<accession>A0A437JD51</accession>
<keyword evidence="3" id="KW-1185">Reference proteome</keyword>
<dbReference type="Proteomes" id="UP000282977">
    <property type="component" value="Unassembled WGS sequence"/>
</dbReference>
<gene>
    <name evidence="2" type="ORF">ENE74_02730</name>
</gene>
<sequence>MTGVESQQAGRGQGPLKGVRVIDLTSVLMGPYATQIFADLGADVIKVESPEGDTTRYLPPGPQGNRGAMFMNVNRGKRSIVLDLKHPEGRAALLTLVEGADIFIHSMRAQAMARLGLDYAAVKAANPRIIYANLYGFSRRGPYADYPAYDDIVQAASGIVSLQATLSHGEPTYLATVVADKVAGLTATYAVTAALYAREKTGLGQEIEVPMFETLASFAMVEHLCGALFDPAIGKAEYPRATSPHRRPYKTRDGYIAVMIYNDKHWRAFFDAIGNPDWSRDPMFASMRSRTENITTVLGKLSDTLAERTTDEWMALLQAAQCPAMPIASIDDLLTDPHLEAVGFWDRRETAEGAIRLPGIPVDFSETPGAIGEAGPHLGAHGPDVLREAGFSDSAIKALGASGALRLAQPA</sequence>
<evidence type="ECO:0000313" key="2">
    <source>
        <dbReference type="EMBL" id="RVT43552.1"/>
    </source>
</evidence>
<dbReference type="SUPFAM" id="SSF89796">
    <property type="entry name" value="CoA-transferase family III (CaiB/BaiF)"/>
    <property type="match status" value="1"/>
</dbReference>
<dbReference type="EMBL" id="RZUL01000001">
    <property type="protein sequence ID" value="RVT43552.1"/>
    <property type="molecule type" value="Genomic_DNA"/>
</dbReference>
<evidence type="ECO:0000313" key="3">
    <source>
        <dbReference type="Proteomes" id="UP000282977"/>
    </source>
</evidence>
<dbReference type="InterPro" id="IPR044855">
    <property type="entry name" value="CoA-Trfase_III_dom3_sf"/>
</dbReference>
<dbReference type="RefSeq" id="WP_127689092.1">
    <property type="nucleotide sequence ID" value="NZ_RZUL01000001.1"/>
</dbReference>
<dbReference type="PANTHER" id="PTHR48207">
    <property type="entry name" value="SUCCINATE--HYDROXYMETHYLGLUTARATE COA-TRANSFERASE"/>
    <property type="match status" value="1"/>
</dbReference>
<dbReference type="Gene3D" id="3.40.50.10540">
    <property type="entry name" value="Crotonobetainyl-coa:carnitine coa-transferase, domain 1"/>
    <property type="match status" value="1"/>
</dbReference>
<dbReference type="PANTHER" id="PTHR48207:SF4">
    <property type="entry name" value="BLL6097 PROTEIN"/>
    <property type="match status" value="1"/>
</dbReference>
<dbReference type="AlphaFoldDB" id="A0A437JD51"/>
<keyword evidence="1 2" id="KW-0808">Transferase</keyword>
<comment type="caution">
    <text evidence="2">The sequence shown here is derived from an EMBL/GenBank/DDBJ whole genome shotgun (WGS) entry which is preliminary data.</text>
</comment>
<dbReference type="OrthoDB" id="5720311at2"/>
<proteinExistence type="predicted"/>